<feature type="domain" description="Peptidase M60" evidence="1">
    <location>
        <begin position="226"/>
        <end position="525"/>
    </location>
</feature>
<evidence type="ECO:0000259" key="1">
    <source>
        <dbReference type="PROSITE" id="PS51723"/>
    </source>
</evidence>
<dbReference type="InterPro" id="IPR031161">
    <property type="entry name" value="Peptidase_M60_dom"/>
</dbReference>
<proteinExistence type="predicted"/>
<dbReference type="SMART" id="SM01276">
    <property type="entry name" value="M60-like"/>
    <property type="match status" value="1"/>
</dbReference>
<dbReference type="OrthoDB" id="10260387at2759"/>
<dbReference type="PANTHER" id="PTHR15730:SF5">
    <property type="entry name" value="SI:CH211-210B2.2-RELATED"/>
    <property type="match status" value="1"/>
</dbReference>
<dbReference type="PANTHER" id="PTHR15730">
    <property type="entry name" value="EXPERIMENTAL AUTOIMMUNE PROSTATITIS ANTIGEN 2-RELATED"/>
    <property type="match status" value="1"/>
</dbReference>
<dbReference type="InterPro" id="IPR035423">
    <property type="entry name" value="M60-like_N"/>
</dbReference>
<evidence type="ECO:0000313" key="2">
    <source>
        <dbReference type="EMBL" id="ROT63231.1"/>
    </source>
</evidence>
<comment type="caution">
    <text evidence="2">The sequence shown here is derived from an EMBL/GenBank/DDBJ whole genome shotgun (WGS) entry which is preliminary data.</text>
</comment>
<dbReference type="Gene3D" id="2.60.120.1250">
    <property type="entry name" value="Peptidase M60, enhancin-like domain 1"/>
    <property type="match status" value="1"/>
</dbReference>
<accession>A0A423SGB6</accession>
<gene>
    <name evidence="2" type="ORF">C7M84_018885</name>
</gene>
<dbReference type="InterPro" id="IPR051244">
    <property type="entry name" value="TCAF"/>
</dbReference>
<reference evidence="2 3" key="2">
    <citation type="submission" date="2019-01" db="EMBL/GenBank/DDBJ databases">
        <title>The decoding of complex shrimp genome reveals the adaptation for benthos swimmer, frequently molting mechanism and breeding impact on genome.</title>
        <authorList>
            <person name="Sun Y."/>
            <person name="Gao Y."/>
            <person name="Yu Y."/>
        </authorList>
    </citation>
    <scope>NUCLEOTIDE SEQUENCE [LARGE SCALE GENOMIC DNA]</scope>
    <source>
        <tissue evidence="2">Muscle</tissue>
    </source>
</reference>
<dbReference type="Pfam" id="PF13402">
    <property type="entry name" value="Peptidase_M60"/>
    <property type="match status" value="1"/>
</dbReference>
<dbReference type="InterPro" id="IPR042279">
    <property type="entry name" value="Pep_M60_3"/>
</dbReference>
<protein>
    <recommendedName>
        <fullName evidence="1">Peptidase M60 domain-containing protein</fullName>
    </recommendedName>
</protein>
<sequence length="608" mass="67923">MSGEAASDGEAGDRASSSREEQIFLISQAEDACLAVVSGSTPEDAVVGLASVSNSKEKLWYNCGGQWQWGGDRSFCLAQVPGKPTVGLARSCSSRAKCRLDGEGRMALGSAMLTVPPGGSTRVILCPKMNIKHQKWWTAADLKSNLQELKSAVYPFPAKDAAAYKNEIVRGFLNQIAPLSEPLPFPRDVATFPGAVDSATPRVSRTIALDLSELGQASNLRMTSPRDWQATDLYVAAGDVFQVVLPEDLPPKQARQITIRIGAQCDKLQLSSINVKNSHMKRMPIITEEFTANPGTNHFRSQYGGNLIFTFEDGEFFTAEAEVHNVVEAPYFRLSQTSADEWEVSRARGAPQAVLESDKVVLVVRSSDASELPCPDELMKRYDYVVDKMNFLAGFSLDDPPPRGKFWLVNDLQIIGGSAHAGFPLMFDFHFYNLASLDMPHHWCVWHELGHNYQQGFFWSNVYGSEATANLFSLFVQEQLFGTDRLKENGDYQKAADAIDSGQYFKDCSSWHKLVFLMEIKHAFPDKGWEMFRRLHQRTRRLSEQEAERLASDRQLQLDYVYRNLSKIAESDLILTFQRWGFCVSQEAHEEVQGLGLEKAKADLSLRA</sequence>
<dbReference type="Pfam" id="PF17291">
    <property type="entry name" value="M60-like_N"/>
    <property type="match status" value="1"/>
</dbReference>
<dbReference type="Gene3D" id="3.40.390.80">
    <property type="entry name" value="Peptidase M60, enhancin-like domain 2"/>
    <property type="match status" value="1"/>
</dbReference>
<dbReference type="AlphaFoldDB" id="A0A423SGB6"/>
<dbReference type="Proteomes" id="UP000283509">
    <property type="component" value="Unassembled WGS sequence"/>
</dbReference>
<dbReference type="PROSITE" id="PS51723">
    <property type="entry name" value="PEPTIDASE_M60"/>
    <property type="match status" value="1"/>
</dbReference>
<evidence type="ECO:0000313" key="3">
    <source>
        <dbReference type="Proteomes" id="UP000283509"/>
    </source>
</evidence>
<name>A0A423SGB6_PENVA</name>
<dbReference type="Gene3D" id="1.10.390.30">
    <property type="entry name" value="Peptidase M60, enhancin-like domain 3"/>
    <property type="match status" value="1"/>
</dbReference>
<organism evidence="2 3">
    <name type="scientific">Penaeus vannamei</name>
    <name type="common">Whiteleg shrimp</name>
    <name type="synonym">Litopenaeus vannamei</name>
    <dbReference type="NCBI Taxonomy" id="6689"/>
    <lineage>
        <taxon>Eukaryota</taxon>
        <taxon>Metazoa</taxon>
        <taxon>Ecdysozoa</taxon>
        <taxon>Arthropoda</taxon>
        <taxon>Crustacea</taxon>
        <taxon>Multicrustacea</taxon>
        <taxon>Malacostraca</taxon>
        <taxon>Eumalacostraca</taxon>
        <taxon>Eucarida</taxon>
        <taxon>Decapoda</taxon>
        <taxon>Dendrobranchiata</taxon>
        <taxon>Penaeoidea</taxon>
        <taxon>Penaeidae</taxon>
        <taxon>Penaeus</taxon>
    </lineage>
</organism>
<keyword evidence="3" id="KW-1185">Reference proteome</keyword>
<reference evidence="2 3" key="1">
    <citation type="submission" date="2018-04" db="EMBL/GenBank/DDBJ databases">
        <authorList>
            <person name="Zhang X."/>
            <person name="Yuan J."/>
            <person name="Li F."/>
            <person name="Xiang J."/>
        </authorList>
    </citation>
    <scope>NUCLEOTIDE SEQUENCE [LARGE SCALE GENOMIC DNA]</scope>
    <source>
        <tissue evidence="2">Muscle</tissue>
    </source>
</reference>
<dbReference type="EMBL" id="QCYY01003471">
    <property type="protein sequence ID" value="ROT63231.1"/>
    <property type="molecule type" value="Genomic_DNA"/>
</dbReference>